<organism evidence="1 2">
    <name type="scientific">Mycolicibacterium nivoides</name>
    <dbReference type="NCBI Taxonomy" id="2487344"/>
    <lineage>
        <taxon>Bacteria</taxon>
        <taxon>Bacillati</taxon>
        <taxon>Actinomycetota</taxon>
        <taxon>Actinomycetes</taxon>
        <taxon>Mycobacteriales</taxon>
        <taxon>Mycobacteriaceae</taxon>
        <taxon>Mycolicibacterium</taxon>
    </lineage>
</organism>
<evidence type="ECO:0000313" key="2">
    <source>
        <dbReference type="Proteomes" id="UP001635816"/>
    </source>
</evidence>
<protein>
    <submittedName>
        <fullName evidence="1">Uncharacterized protein</fullName>
    </submittedName>
</protein>
<proteinExistence type="predicted"/>
<comment type="caution">
    <text evidence="1">The sequence shown here is derived from an EMBL/GenBank/DDBJ whole genome shotgun (WGS) entry which is preliminary data.</text>
</comment>
<accession>A0ABW9L8X7</accession>
<name>A0ABW9L8X7_9MYCO</name>
<keyword evidence="2" id="KW-1185">Reference proteome</keyword>
<gene>
    <name evidence="1" type="ORF">ACK4CT_09985</name>
</gene>
<dbReference type="EMBL" id="JBKBDD010000003">
    <property type="protein sequence ID" value="MFN6543507.1"/>
    <property type="molecule type" value="Genomic_DNA"/>
</dbReference>
<dbReference type="Proteomes" id="UP001635816">
    <property type="component" value="Unassembled WGS sequence"/>
</dbReference>
<dbReference type="RefSeq" id="WP_409543066.1">
    <property type="nucleotide sequence ID" value="NZ_JBKBDD010000003.1"/>
</dbReference>
<evidence type="ECO:0000313" key="1">
    <source>
        <dbReference type="EMBL" id="MFN6543507.1"/>
    </source>
</evidence>
<reference evidence="1 2" key="1">
    <citation type="submission" date="2024-12" db="EMBL/GenBank/DDBJ databases">
        <title>The coexistence of Mycolicibacterium septicum and Mycolicibacterium nivoides in clinical samples.</title>
        <authorList>
            <person name="Wang C."/>
            <person name="Feng Y."/>
            <person name="Zong Z."/>
        </authorList>
    </citation>
    <scope>NUCLEOTIDE SEQUENCE [LARGE SCALE GENOMIC DNA]</scope>
    <source>
        <strain evidence="1 2">120309</strain>
    </source>
</reference>
<sequence length="75" mass="8062">MEPDNLATAEHFLDNIAGDDLTTVTDEIAYAQAQATVAMVKTLRELATTADDLRRVVFANVPNAGEIDGSQQDVI</sequence>